<feature type="active site" description="Nucleophile" evidence="1">
    <location>
        <position position="188"/>
    </location>
</feature>
<reference evidence="5 6" key="1">
    <citation type="submission" date="2019-01" db="EMBL/GenBank/DDBJ databases">
        <title>Agromyces.</title>
        <authorList>
            <person name="Li J."/>
        </authorList>
    </citation>
    <scope>NUCLEOTIDE SEQUENCE [LARGE SCALE GENOMIC DNA]</scope>
    <source>
        <strain evidence="5 6">DSM 23870</strain>
    </source>
</reference>
<dbReference type="GO" id="GO:0005976">
    <property type="term" value="P:polysaccharide metabolic process"/>
    <property type="evidence" value="ECO:0007669"/>
    <property type="project" value="TreeGrafter"/>
</dbReference>
<feature type="binding site" evidence="2">
    <location>
        <position position="93"/>
    </location>
    <ligand>
        <name>substrate</name>
    </ligand>
</feature>
<dbReference type="EMBL" id="SDPM01000009">
    <property type="protein sequence ID" value="RXZ85554.1"/>
    <property type="molecule type" value="Genomic_DNA"/>
</dbReference>
<dbReference type="SUPFAM" id="SSF53474">
    <property type="entry name" value="alpha/beta-Hydrolases"/>
    <property type="match status" value="1"/>
</dbReference>
<dbReference type="Proteomes" id="UP000292686">
    <property type="component" value="Unassembled WGS sequence"/>
</dbReference>
<reference evidence="4 7" key="2">
    <citation type="submission" date="2020-07" db="EMBL/GenBank/DDBJ databases">
        <title>Sequencing the genomes of 1000 actinobacteria strains.</title>
        <authorList>
            <person name="Klenk H.-P."/>
        </authorList>
    </citation>
    <scope>NUCLEOTIDE SEQUENCE [LARGE SCALE GENOMIC DNA]</scope>
    <source>
        <strain evidence="4 7">DSM 23870</strain>
    </source>
</reference>
<dbReference type="EMBL" id="JACCBI010000001">
    <property type="protein sequence ID" value="NYD65764.1"/>
    <property type="molecule type" value="Genomic_DNA"/>
</dbReference>
<evidence type="ECO:0000259" key="3">
    <source>
        <dbReference type="Pfam" id="PF05448"/>
    </source>
</evidence>
<evidence type="ECO:0000256" key="1">
    <source>
        <dbReference type="PIRSR" id="PIRSR639069-1"/>
    </source>
</evidence>
<sequence length="324" mass="34897">MPLTDLPLDALVDFRPNVAEPADFDEFWARTLAESRAAGGSVVVTPVATPFTDLIVEDLTFPGFAGEPVKGWITRPLRSESERLPVVVEYLGYNGGRGLPGERLQWAAAGYVHVLMDTRGQGSGWGTGGDTPDPHGSGPAVAGFMTRGISSPDTYFYRRVFTDAARLIDALSEIPSADTDRIAVTGGSQGGGISLAAAGLSPAVRAVLPDVPFLCHFRRSAALTPKAPFTEITQYLATHRDTEDTVFTTLSYFDGVNFARRISAPALFSVGLMDDVVLPSSVYAAYNALTVEDREIVAYSYNGHEGGQLRQWTRQAEWLPPRLG</sequence>
<dbReference type="RefSeq" id="WP_129176703.1">
    <property type="nucleotide sequence ID" value="NZ_JACCBI010000001.1"/>
</dbReference>
<organism evidence="5 6">
    <name type="scientific">Agromyces atrinae</name>
    <dbReference type="NCBI Taxonomy" id="592376"/>
    <lineage>
        <taxon>Bacteria</taxon>
        <taxon>Bacillati</taxon>
        <taxon>Actinomycetota</taxon>
        <taxon>Actinomycetes</taxon>
        <taxon>Micrococcales</taxon>
        <taxon>Microbacteriaceae</taxon>
        <taxon>Agromyces</taxon>
    </lineage>
</organism>
<proteinExistence type="predicted"/>
<keyword evidence="6" id="KW-1185">Reference proteome</keyword>
<dbReference type="EC" id="3.1.1.41" evidence="4"/>
<dbReference type="AlphaFoldDB" id="A0A4Q2M116"/>
<protein>
    <submittedName>
        <fullName evidence="5">Acetylxylan esterase</fullName>
    </submittedName>
    <submittedName>
        <fullName evidence="4">Cephalosporin-C deacetylase</fullName>
        <ecNumber evidence="4">3.1.1.41</ecNumber>
    </submittedName>
</protein>
<keyword evidence="4" id="KW-0378">Hydrolase</keyword>
<evidence type="ECO:0000256" key="2">
    <source>
        <dbReference type="PIRSR" id="PIRSR639069-2"/>
    </source>
</evidence>
<comment type="caution">
    <text evidence="5">The sequence shown here is derived from an EMBL/GenBank/DDBJ whole genome shotgun (WGS) entry which is preliminary data.</text>
</comment>
<feature type="domain" description="Acetyl xylan esterase" evidence="3">
    <location>
        <begin position="1"/>
        <end position="319"/>
    </location>
</feature>
<evidence type="ECO:0000313" key="7">
    <source>
        <dbReference type="Proteomes" id="UP000581087"/>
    </source>
</evidence>
<accession>A0A4Q2M116</accession>
<dbReference type="PANTHER" id="PTHR40111">
    <property type="entry name" value="CEPHALOSPORIN-C DEACETYLASE"/>
    <property type="match status" value="1"/>
</dbReference>
<evidence type="ECO:0000313" key="4">
    <source>
        <dbReference type="EMBL" id="NYD65764.1"/>
    </source>
</evidence>
<gene>
    <name evidence="4" type="ORF">BJ972_000283</name>
    <name evidence="5" type="ORF">ESP50_15260</name>
</gene>
<dbReference type="GO" id="GO:0047739">
    <property type="term" value="F:cephalosporin-C deacetylase activity"/>
    <property type="evidence" value="ECO:0007669"/>
    <property type="project" value="UniProtKB-EC"/>
</dbReference>
<dbReference type="InterPro" id="IPR008391">
    <property type="entry name" value="AXE1_dom"/>
</dbReference>
<evidence type="ECO:0000313" key="6">
    <source>
        <dbReference type="Proteomes" id="UP000292686"/>
    </source>
</evidence>
<dbReference type="InterPro" id="IPR029058">
    <property type="entry name" value="AB_hydrolase_fold"/>
</dbReference>
<feature type="active site" description="Charge relay system" evidence="1">
    <location>
        <position position="304"/>
    </location>
</feature>
<dbReference type="OrthoDB" id="9770528at2"/>
<feature type="active site" description="Charge relay system" evidence="1">
    <location>
        <position position="274"/>
    </location>
</feature>
<name>A0A4Q2M116_9MICO</name>
<evidence type="ECO:0000313" key="5">
    <source>
        <dbReference type="EMBL" id="RXZ85554.1"/>
    </source>
</evidence>
<dbReference type="InterPro" id="IPR039069">
    <property type="entry name" value="CE7"/>
</dbReference>
<dbReference type="Pfam" id="PF05448">
    <property type="entry name" value="AXE1"/>
    <property type="match status" value="1"/>
</dbReference>
<dbReference type="PANTHER" id="PTHR40111:SF1">
    <property type="entry name" value="CEPHALOSPORIN-C DEACETYLASE"/>
    <property type="match status" value="1"/>
</dbReference>
<dbReference type="Proteomes" id="UP000581087">
    <property type="component" value="Unassembled WGS sequence"/>
</dbReference>
<dbReference type="Gene3D" id="3.40.50.1820">
    <property type="entry name" value="alpha/beta hydrolase"/>
    <property type="match status" value="1"/>
</dbReference>